<evidence type="ECO:0000313" key="2">
    <source>
        <dbReference type="EMBL" id="EJT81455.1"/>
    </source>
</evidence>
<gene>
    <name evidence="3" type="primary">20341892</name>
    <name evidence="2" type="ORF">GGTG_01434</name>
</gene>
<dbReference type="Proteomes" id="UP000006039">
    <property type="component" value="Unassembled WGS sequence"/>
</dbReference>
<dbReference type="EnsemblFungi" id="EJT81455">
    <property type="protein sequence ID" value="EJT81455"/>
    <property type="gene ID" value="GGTG_01434"/>
</dbReference>
<dbReference type="HOGENOM" id="CLU_1695563_0_0_1"/>
<keyword evidence="4" id="KW-1185">Reference proteome</keyword>
<dbReference type="EMBL" id="GL385395">
    <property type="protein sequence ID" value="EJT81455.1"/>
    <property type="molecule type" value="Genomic_DNA"/>
</dbReference>
<feature type="region of interest" description="Disordered" evidence="1">
    <location>
        <begin position="1"/>
        <end position="55"/>
    </location>
</feature>
<feature type="region of interest" description="Disordered" evidence="1">
    <location>
        <begin position="68"/>
        <end position="92"/>
    </location>
</feature>
<evidence type="ECO:0000313" key="4">
    <source>
        <dbReference type="Proteomes" id="UP000006039"/>
    </source>
</evidence>
<evidence type="ECO:0000313" key="3">
    <source>
        <dbReference type="EnsemblFungi" id="EJT81455"/>
    </source>
</evidence>
<proteinExistence type="predicted"/>
<organism evidence="2">
    <name type="scientific">Gaeumannomyces tritici (strain R3-111a-1)</name>
    <name type="common">Wheat and barley take-all root rot fungus</name>
    <name type="synonym">Gaeumannomyces graminis var. tritici</name>
    <dbReference type="NCBI Taxonomy" id="644352"/>
    <lineage>
        <taxon>Eukaryota</taxon>
        <taxon>Fungi</taxon>
        <taxon>Dikarya</taxon>
        <taxon>Ascomycota</taxon>
        <taxon>Pezizomycotina</taxon>
        <taxon>Sordariomycetes</taxon>
        <taxon>Sordariomycetidae</taxon>
        <taxon>Magnaporthales</taxon>
        <taxon>Magnaporthaceae</taxon>
        <taxon>Gaeumannomyces</taxon>
    </lineage>
</organism>
<dbReference type="RefSeq" id="XP_009217464.1">
    <property type="nucleotide sequence ID" value="XM_009219200.1"/>
</dbReference>
<protein>
    <submittedName>
        <fullName evidence="2 3">Uncharacterized protein</fullName>
    </submittedName>
</protein>
<feature type="compositionally biased region" description="Polar residues" evidence="1">
    <location>
        <begin position="11"/>
        <end position="21"/>
    </location>
</feature>
<dbReference type="AlphaFoldDB" id="J3NJK3"/>
<reference evidence="3" key="4">
    <citation type="journal article" date="2015" name="G3 (Bethesda)">
        <title>Genome sequences of three phytopathogenic species of the Magnaporthaceae family of fungi.</title>
        <authorList>
            <person name="Okagaki L.H."/>
            <person name="Nunes C.C."/>
            <person name="Sailsbery J."/>
            <person name="Clay B."/>
            <person name="Brown D."/>
            <person name="John T."/>
            <person name="Oh Y."/>
            <person name="Young N."/>
            <person name="Fitzgerald M."/>
            <person name="Haas B.J."/>
            <person name="Zeng Q."/>
            <person name="Young S."/>
            <person name="Adiconis X."/>
            <person name="Fan L."/>
            <person name="Levin J.Z."/>
            <person name="Mitchell T.K."/>
            <person name="Okubara P.A."/>
            <person name="Farman M.L."/>
            <person name="Kohn L.M."/>
            <person name="Birren B."/>
            <person name="Ma L.-J."/>
            <person name="Dean R.A."/>
        </authorList>
    </citation>
    <scope>NUCLEOTIDE SEQUENCE</scope>
    <source>
        <strain evidence="3">R3-111a-1</strain>
    </source>
</reference>
<reference evidence="2" key="3">
    <citation type="submission" date="2010-09" db="EMBL/GenBank/DDBJ databases">
        <title>Annotation of Gaeumannomyces graminis var. tritici R3-111a-1.</title>
        <authorList>
            <consortium name="The Broad Institute Genome Sequencing Platform"/>
            <person name="Ma L.-J."/>
            <person name="Dead R."/>
            <person name="Young S.K."/>
            <person name="Zeng Q."/>
            <person name="Gargeya S."/>
            <person name="Fitzgerald M."/>
            <person name="Haas B."/>
            <person name="Abouelleil A."/>
            <person name="Alvarado L."/>
            <person name="Arachchi H.M."/>
            <person name="Berlin A."/>
            <person name="Brown A."/>
            <person name="Chapman S.B."/>
            <person name="Chen Z."/>
            <person name="Dunbar C."/>
            <person name="Freedman E."/>
            <person name="Gearin G."/>
            <person name="Gellesch M."/>
            <person name="Goldberg J."/>
            <person name="Griggs A."/>
            <person name="Gujja S."/>
            <person name="Heiman D."/>
            <person name="Howarth C."/>
            <person name="Larson L."/>
            <person name="Lui A."/>
            <person name="MacDonald P.J.P."/>
            <person name="Mehta T."/>
            <person name="Montmayeur A."/>
            <person name="Murphy C."/>
            <person name="Neiman D."/>
            <person name="Pearson M."/>
            <person name="Priest M."/>
            <person name="Roberts A."/>
            <person name="Saif S."/>
            <person name="Shea T."/>
            <person name="Shenoy N."/>
            <person name="Sisk P."/>
            <person name="Stolte C."/>
            <person name="Sykes S."/>
            <person name="Yandava C."/>
            <person name="Wortman J."/>
            <person name="Nusbaum C."/>
            <person name="Birren B."/>
        </authorList>
    </citation>
    <scope>NUCLEOTIDE SEQUENCE</scope>
    <source>
        <strain evidence="2">R3-111a-1</strain>
    </source>
</reference>
<name>J3NJK3_GAET3</name>
<dbReference type="GeneID" id="20341892"/>
<accession>J3NJK3</accession>
<dbReference type="VEuPathDB" id="FungiDB:GGTG_01434"/>
<reference evidence="4" key="1">
    <citation type="submission" date="2010-07" db="EMBL/GenBank/DDBJ databases">
        <title>The genome sequence of Gaeumannomyces graminis var. tritici strain R3-111a-1.</title>
        <authorList>
            <consortium name="The Broad Institute Genome Sequencing Platform"/>
            <person name="Ma L.-J."/>
            <person name="Dead R."/>
            <person name="Young S."/>
            <person name="Zeng Q."/>
            <person name="Koehrsen M."/>
            <person name="Alvarado L."/>
            <person name="Berlin A."/>
            <person name="Chapman S.B."/>
            <person name="Chen Z."/>
            <person name="Freedman E."/>
            <person name="Gellesch M."/>
            <person name="Goldberg J."/>
            <person name="Griggs A."/>
            <person name="Gujja S."/>
            <person name="Heilman E.R."/>
            <person name="Heiman D."/>
            <person name="Hepburn T."/>
            <person name="Howarth C."/>
            <person name="Jen D."/>
            <person name="Larson L."/>
            <person name="Mehta T."/>
            <person name="Neiman D."/>
            <person name="Pearson M."/>
            <person name="Roberts A."/>
            <person name="Saif S."/>
            <person name="Shea T."/>
            <person name="Shenoy N."/>
            <person name="Sisk P."/>
            <person name="Stolte C."/>
            <person name="Sykes S."/>
            <person name="Walk T."/>
            <person name="White J."/>
            <person name="Yandava C."/>
            <person name="Haas B."/>
            <person name="Nusbaum C."/>
            <person name="Birren B."/>
        </authorList>
    </citation>
    <scope>NUCLEOTIDE SEQUENCE [LARGE SCALE GENOMIC DNA]</scope>
    <source>
        <strain evidence="4">R3-111a-1</strain>
    </source>
</reference>
<reference evidence="2" key="2">
    <citation type="submission" date="2010-07" db="EMBL/GenBank/DDBJ databases">
        <authorList>
            <consortium name="The Broad Institute Genome Sequencing Platform"/>
            <consortium name="Broad Institute Genome Sequencing Center for Infectious Disease"/>
            <person name="Ma L.-J."/>
            <person name="Dead R."/>
            <person name="Young S."/>
            <person name="Zeng Q."/>
            <person name="Koehrsen M."/>
            <person name="Alvarado L."/>
            <person name="Berlin A."/>
            <person name="Chapman S.B."/>
            <person name="Chen Z."/>
            <person name="Freedman E."/>
            <person name="Gellesch M."/>
            <person name="Goldberg J."/>
            <person name="Griggs A."/>
            <person name="Gujja S."/>
            <person name="Heilman E.R."/>
            <person name="Heiman D."/>
            <person name="Hepburn T."/>
            <person name="Howarth C."/>
            <person name="Jen D."/>
            <person name="Larson L."/>
            <person name="Mehta T."/>
            <person name="Neiman D."/>
            <person name="Pearson M."/>
            <person name="Roberts A."/>
            <person name="Saif S."/>
            <person name="Shea T."/>
            <person name="Shenoy N."/>
            <person name="Sisk P."/>
            <person name="Stolte C."/>
            <person name="Sykes S."/>
            <person name="Walk T."/>
            <person name="White J."/>
            <person name="Yandava C."/>
            <person name="Haas B."/>
            <person name="Nusbaum C."/>
            <person name="Birren B."/>
        </authorList>
    </citation>
    <scope>NUCLEOTIDE SEQUENCE</scope>
    <source>
        <strain evidence="2">R3-111a-1</strain>
    </source>
</reference>
<sequence length="155" mass="16728">MALAGDRFPSPSLSSATGTEQSRCKVRGQKKKSGEKEGAEGESLVGQAENHGATPIIDHLAAAHPLRDSARSRSACSVGPTMGQTTGFGWGAEKRDRCDSRAAFRVCPQRCFDGTGRDEGDPHLGTAGERNKRSHLLVCPQCLEEKQERFHSCFQ</sequence>
<evidence type="ECO:0000256" key="1">
    <source>
        <dbReference type="SAM" id="MobiDB-lite"/>
    </source>
</evidence>
<reference evidence="3" key="5">
    <citation type="submission" date="2018-04" db="UniProtKB">
        <authorList>
            <consortium name="EnsemblFungi"/>
        </authorList>
    </citation>
    <scope>IDENTIFICATION</scope>
    <source>
        <strain evidence="3">R3-111a-1</strain>
    </source>
</reference>